<protein>
    <submittedName>
        <fullName evidence="2">Uncharacterized protein</fullName>
    </submittedName>
</protein>
<dbReference type="EMBL" id="AAGW02023577">
    <property type="status" value="NOT_ANNOTATED_CDS"/>
    <property type="molecule type" value="Genomic_DNA"/>
</dbReference>
<reference evidence="2" key="3">
    <citation type="submission" date="2025-09" db="UniProtKB">
        <authorList>
            <consortium name="Ensembl"/>
        </authorList>
    </citation>
    <scope>IDENTIFICATION</scope>
    <source>
        <strain evidence="2">Thorbecke</strain>
    </source>
</reference>
<feature type="transmembrane region" description="Helical" evidence="1">
    <location>
        <begin position="30"/>
        <end position="48"/>
    </location>
</feature>
<evidence type="ECO:0000313" key="2">
    <source>
        <dbReference type="Ensembl" id="ENSOCUP00000035354.1"/>
    </source>
</evidence>
<dbReference type="Ensembl" id="ENSOCUT00000045785.1">
    <property type="protein sequence ID" value="ENSOCUP00000035354.1"/>
    <property type="gene ID" value="ENSOCUG00000038158.1"/>
</dbReference>
<keyword evidence="1" id="KW-1133">Transmembrane helix</keyword>
<keyword evidence="3" id="KW-1185">Reference proteome</keyword>
<reference evidence="2 3" key="1">
    <citation type="journal article" date="2011" name="Nature">
        <title>A high-resolution map of human evolutionary constraint using 29 mammals.</title>
        <authorList>
            <person name="Lindblad-Toh K."/>
            <person name="Garber M."/>
            <person name="Zuk O."/>
            <person name="Lin M.F."/>
            <person name="Parker B.J."/>
            <person name="Washietl S."/>
            <person name="Kheradpour P."/>
            <person name="Ernst J."/>
            <person name="Jordan G."/>
            <person name="Mauceli E."/>
            <person name="Ward L.D."/>
            <person name="Lowe C.B."/>
            <person name="Holloway A.K."/>
            <person name="Clamp M."/>
            <person name="Gnerre S."/>
            <person name="Alfoldi J."/>
            <person name="Beal K."/>
            <person name="Chang J."/>
            <person name="Clawson H."/>
            <person name="Cuff J."/>
            <person name="Di Palma F."/>
            <person name="Fitzgerald S."/>
            <person name="Flicek P."/>
            <person name="Guttman M."/>
            <person name="Hubisz M.J."/>
            <person name="Jaffe D.B."/>
            <person name="Jungreis I."/>
            <person name="Kent W.J."/>
            <person name="Kostka D."/>
            <person name="Lara M."/>
            <person name="Martins A.L."/>
            <person name="Massingham T."/>
            <person name="Moltke I."/>
            <person name="Raney B.J."/>
            <person name="Rasmussen M.D."/>
            <person name="Robinson J."/>
            <person name="Stark A."/>
            <person name="Vilella A.J."/>
            <person name="Wen J."/>
            <person name="Xie X."/>
            <person name="Zody M.C."/>
            <person name="Baldwin J."/>
            <person name="Bloom T."/>
            <person name="Chin C.W."/>
            <person name="Heiman D."/>
            <person name="Nicol R."/>
            <person name="Nusbaum C."/>
            <person name="Young S."/>
            <person name="Wilkinson J."/>
            <person name="Worley K.C."/>
            <person name="Kovar C.L."/>
            <person name="Muzny D.M."/>
            <person name="Gibbs R.A."/>
            <person name="Cree A."/>
            <person name="Dihn H.H."/>
            <person name="Fowler G."/>
            <person name="Jhangiani S."/>
            <person name="Joshi V."/>
            <person name="Lee S."/>
            <person name="Lewis L.R."/>
            <person name="Nazareth L.V."/>
            <person name="Okwuonu G."/>
            <person name="Santibanez J."/>
            <person name="Warren W.C."/>
            <person name="Mardis E.R."/>
            <person name="Weinstock G.M."/>
            <person name="Wilson R.K."/>
            <person name="Delehaunty K."/>
            <person name="Dooling D."/>
            <person name="Fronik C."/>
            <person name="Fulton L."/>
            <person name="Fulton B."/>
            <person name="Graves T."/>
            <person name="Minx P."/>
            <person name="Sodergren E."/>
            <person name="Birney E."/>
            <person name="Margulies E.H."/>
            <person name="Herrero J."/>
            <person name="Green E.D."/>
            <person name="Haussler D."/>
            <person name="Siepel A."/>
            <person name="Goldman N."/>
            <person name="Pollard K.S."/>
            <person name="Pedersen J.S."/>
            <person name="Lander E.S."/>
            <person name="Kellis M."/>
        </authorList>
    </citation>
    <scope>NUCLEOTIDE SEQUENCE [LARGE SCALE GENOMIC DNA]</scope>
    <source>
        <strain evidence="2 3">Thorbecke inbred</strain>
    </source>
</reference>
<dbReference type="AlphaFoldDB" id="A0A5F9CNQ7"/>
<keyword evidence="1" id="KW-0812">Transmembrane</keyword>
<organism evidence="2 3">
    <name type="scientific">Oryctolagus cuniculus</name>
    <name type="common">Rabbit</name>
    <dbReference type="NCBI Taxonomy" id="9986"/>
    <lineage>
        <taxon>Eukaryota</taxon>
        <taxon>Metazoa</taxon>
        <taxon>Chordata</taxon>
        <taxon>Craniata</taxon>
        <taxon>Vertebrata</taxon>
        <taxon>Euteleostomi</taxon>
        <taxon>Mammalia</taxon>
        <taxon>Eutheria</taxon>
        <taxon>Euarchontoglires</taxon>
        <taxon>Glires</taxon>
        <taxon>Lagomorpha</taxon>
        <taxon>Leporidae</taxon>
        <taxon>Oryctolagus</taxon>
    </lineage>
</organism>
<evidence type="ECO:0000256" key="1">
    <source>
        <dbReference type="SAM" id="Phobius"/>
    </source>
</evidence>
<reference evidence="2" key="2">
    <citation type="submission" date="2025-08" db="UniProtKB">
        <authorList>
            <consortium name="Ensembl"/>
        </authorList>
    </citation>
    <scope>IDENTIFICATION</scope>
    <source>
        <strain evidence="2">Thorbecke</strain>
    </source>
</reference>
<proteinExistence type="predicted"/>
<dbReference type="Proteomes" id="UP000001811">
    <property type="component" value="Chromosome 17"/>
</dbReference>
<evidence type="ECO:0000313" key="3">
    <source>
        <dbReference type="Proteomes" id="UP000001811"/>
    </source>
</evidence>
<accession>A0A5F9CNQ7</accession>
<sequence>MIYIVQFQSDKIGCAIYTQKASRRICQTKLLVFINDFILCLLCFLVFYNAHINFQKFKVTLKKLNK</sequence>
<keyword evidence="1" id="KW-0472">Membrane</keyword>
<name>A0A5F9CNQ7_RABIT</name>
<dbReference type="InParanoid" id="A0A5F9CNQ7"/>